<keyword evidence="9" id="KW-0433">Leucine-rich repeat</keyword>
<protein>
    <recommendedName>
        <fullName evidence="25">Receptor kinase-like protein Xa21</fullName>
        <ecNumber evidence="5">2.7.11.1</ecNumber>
    </recommendedName>
</protein>
<feature type="domain" description="Protein kinase" evidence="27">
    <location>
        <begin position="857"/>
        <end position="1158"/>
    </location>
</feature>
<dbReference type="InterPro" id="IPR008271">
    <property type="entry name" value="Ser/Thr_kinase_AS"/>
</dbReference>
<feature type="binding site" evidence="26">
    <location>
        <position position="888"/>
    </location>
    <ligand>
        <name>ATP</name>
        <dbReference type="ChEBI" id="CHEBI:30616"/>
    </ligand>
</feature>
<dbReference type="Pfam" id="PF07714">
    <property type="entry name" value="PK_Tyr_Ser-Thr"/>
    <property type="match status" value="1"/>
</dbReference>
<dbReference type="InterPro" id="IPR001611">
    <property type="entry name" value="Leu-rich_rpt"/>
</dbReference>
<dbReference type="Pfam" id="PF13855">
    <property type="entry name" value="LRR_8"/>
    <property type="match status" value="2"/>
</dbReference>
<dbReference type="OMA" id="TRISCIV"/>
<dbReference type="PANTHER" id="PTHR48053:SF151">
    <property type="entry name" value="OS02G0216000 PROTEIN"/>
    <property type="match status" value="1"/>
</dbReference>
<dbReference type="GO" id="GO:0004674">
    <property type="term" value="F:protein serine/threonine kinase activity"/>
    <property type="evidence" value="ECO:0007669"/>
    <property type="project" value="UniProtKB-KW"/>
</dbReference>
<evidence type="ECO:0000256" key="13">
    <source>
        <dbReference type="ARBA" id="ARBA00022737"/>
    </source>
</evidence>
<keyword evidence="11" id="KW-0812">Transmembrane</keyword>
<dbReference type="PROSITE" id="PS50011">
    <property type="entry name" value="PROTEIN_KINASE_DOM"/>
    <property type="match status" value="1"/>
</dbReference>
<comment type="catalytic activity">
    <reaction evidence="21">
        <text>L-threonyl-[protein] + ATP = O-phospho-L-threonyl-[protein] + ADP + H(+)</text>
        <dbReference type="Rhea" id="RHEA:46608"/>
        <dbReference type="Rhea" id="RHEA-COMP:11060"/>
        <dbReference type="Rhea" id="RHEA-COMP:11605"/>
        <dbReference type="ChEBI" id="CHEBI:15378"/>
        <dbReference type="ChEBI" id="CHEBI:30013"/>
        <dbReference type="ChEBI" id="CHEBI:30616"/>
        <dbReference type="ChEBI" id="CHEBI:61977"/>
        <dbReference type="ChEBI" id="CHEBI:456216"/>
        <dbReference type="EC" id="2.7.11.1"/>
    </reaction>
</comment>
<evidence type="ECO:0000256" key="11">
    <source>
        <dbReference type="ARBA" id="ARBA00022692"/>
    </source>
</evidence>
<dbReference type="FunFam" id="3.80.10.10:FF:000627">
    <property type="entry name" value="Probable leucine-rich repeat receptor-like protein kinase At2g33170"/>
    <property type="match status" value="1"/>
</dbReference>
<keyword evidence="19 28" id="KW-0675">Receptor</keyword>
<dbReference type="InterPro" id="IPR011009">
    <property type="entry name" value="Kinase-like_dom_sf"/>
</dbReference>
<evidence type="ECO:0000256" key="24">
    <source>
        <dbReference type="ARBA" id="ARBA00056628"/>
    </source>
</evidence>
<dbReference type="InterPro" id="IPR000719">
    <property type="entry name" value="Prot_kinase_dom"/>
</dbReference>
<dbReference type="GO" id="GO:0005524">
    <property type="term" value="F:ATP binding"/>
    <property type="evidence" value="ECO:0007669"/>
    <property type="project" value="UniProtKB-UniRule"/>
</dbReference>
<evidence type="ECO:0000256" key="22">
    <source>
        <dbReference type="ARBA" id="ARBA00048679"/>
    </source>
</evidence>
<comment type="catalytic activity">
    <reaction evidence="22">
        <text>L-seryl-[protein] + ATP = O-phospho-L-seryl-[protein] + ADP + H(+)</text>
        <dbReference type="Rhea" id="RHEA:17989"/>
        <dbReference type="Rhea" id="RHEA-COMP:9863"/>
        <dbReference type="Rhea" id="RHEA-COMP:11604"/>
        <dbReference type="ChEBI" id="CHEBI:15378"/>
        <dbReference type="ChEBI" id="CHEBI:29999"/>
        <dbReference type="ChEBI" id="CHEBI:30616"/>
        <dbReference type="ChEBI" id="CHEBI:83421"/>
        <dbReference type="ChEBI" id="CHEBI:456216"/>
        <dbReference type="EC" id="2.7.11.1"/>
    </reaction>
</comment>
<keyword evidence="20" id="KW-0325">Glycoprotein</keyword>
<evidence type="ECO:0000256" key="23">
    <source>
        <dbReference type="ARBA" id="ARBA00054320"/>
    </source>
</evidence>
<evidence type="ECO:0000256" key="15">
    <source>
        <dbReference type="ARBA" id="ARBA00022777"/>
    </source>
</evidence>
<evidence type="ECO:0000256" key="14">
    <source>
        <dbReference type="ARBA" id="ARBA00022741"/>
    </source>
</evidence>
<evidence type="ECO:0000256" key="25">
    <source>
        <dbReference type="ARBA" id="ARBA00072040"/>
    </source>
</evidence>
<dbReference type="FunFam" id="3.80.10.10:FF:001345">
    <property type="entry name" value="Putative leucine-rich repeat receptor-like protein kinase family protein"/>
    <property type="match status" value="1"/>
</dbReference>
<evidence type="ECO:0000256" key="3">
    <source>
        <dbReference type="ARBA" id="ARBA00004479"/>
    </source>
</evidence>
<dbReference type="SUPFAM" id="SSF52047">
    <property type="entry name" value="RNI-like"/>
    <property type="match status" value="2"/>
</dbReference>
<keyword evidence="12" id="KW-0732">Signal</keyword>
<evidence type="ECO:0000256" key="16">
    <source>
        <dbReference type="ARBA" id="ARBA00022840"/>
    </source>
</evidence>
<dbReference type="InParanoid" id="K7VLP1"/>
<dbReference type="ExpressionAtlas" id="K7VLP1">
    <property type="expression patterns" value="baseline and differential"/>
</dbReference>
<dbReference type="GO" id="GO:0005886">
    <property type="term" value="C:plasma membrane"/>
    <property type="evidence" value="ECO:0007669"/>
    <property type="project" value="UniProtKB-SubCell"/>
</dbReference>
<evidence type="ECO:0000256" key="9">
    <source>
        <dbReference type="ARBA" id="ARBA00022614"/>
    </source>
</evidence>
<name>K7VLP1_MAIZE</name>
<evidence type="ECO:0000256" key="1">
    <source>
        <dbReference type="ARBA" id="ARBA00004162"/>
    </source>
</evidence>
<dbReference type="eggNOG" id="ENOG502QPYS">
    <property type="taxonomic scope" value="Eukaryota"/>
</dbReference>
<evidence type="ECO:0000256" key="7">
    <source>
        <dbReference type="ARBA" id="ARBA00022527"/>
    </source>
</evidence>
<dbReference type="FunCoup" id="K7VLP1">
    <property type="interactions" value="465"/>
</dbReference>
<organism evidence="28">
    <name type="scientific">Zea mays</name>
    <name type="common">Maize</name>
    <dbReference type="NCBI Taxonomy" id="4577"/>
    <lineage>
        <taxon>Eukaryota</taxon>
        <taxon>Viridiplantae</taxon>
        <taxon>Streptophyta</taxon>
        <taxon>Embryophyta</taxon>
        <taxon>Tracheophyta</taxon>
        <taxon>Spermatophyta</taxon>
        <taxon>Magnoliopsida</taxon>
        <taxon>Liliopsida</taxon>
        <taxon>Poales</taxon>
        <taxon>Poaceae</taxon>
        <taxon>PACMAD clade</taxon>
        <taxon>Panicoideae</taxon>
        <taxon>Andropogonodae</taxon>
        <taxon>Andropogoneae</taxon>
        <taxon>Tripsacinae</taxon>
        <taxon>Zea</taxon>
    </lineage>
</organism>
<keyword evidence="7" id="KW-0723">Serine/threonine-protein kinase</keyword>
<evidence type="ECO:0000259" key="27">
    <source>
        <dbReference type="PROSITE" id="PS50011"/>
    </source>
</evidence>
<evidence type="ECO:0000256" key="18">
    <source>
        <dbReference type="ARBA" id="ARBA00023136"/>
    </source>
</evidence>
<evidence type="ECO:0000256" key="5">
    <source>
        <dbReference type="ARBA" id="ARBA00012513"/>
    </source>
</evidence>
<dbReference type="Pfam" id="PF08263">
    <property type="entry name" value="LRRNT_2"/>
    <property type="match status" value="1"/>
</dbReference>
<dbReference type="Gene3D" id="3.80.10.10">
    <property type="entry name" value="Ribonuclease Inhibitor"/>
    <property type="match status" value="3"/>
</dbReference>
<dbReference type="HOGENOM" id="CLU_000288_22_0_1"/>
<keyword evidence="13" id="KW-0677">Repeat</keyword>
<keyword evidence="17" id="KW-1133">Transmembrane helix</keyword>
<sequence length="1171" mass="125823">MATPSDPEYNKHHALSAKKHIISITMMMLIFHMLAFSLICLAKNAAHGDASAHALHSSDELALMSFKSLVGSDHTRALASWGNMSIPMCRWRGVACGLRGHRRGHVVALDLPELNLLGTITPALGNLTYLRRLDLSSNGFHGILPPELGNIHDLETLQLHHNSISGQIPPSLSNCSHLIEIMLDDNSLHGGVPSEIGSLQYLQLLSLGGKRLTGRIPSTIAGLVNLKELVLRFNSMTGEIPREIGSLANLNLLDLGANHFSGTIPSSLGNLSALTVLYAFQNSFQGSILPLQRLSSLSVLEFGANKLQGTIPSWLGNLSSLVLLDLEENALVGQIPESLGNLELLQYLSVPGNNLSGSIPSSLGNLYSLTLLEMSYNELEGPLPPLLFNNLSSLWGLDIEYNNLNGTLPPNIGSSLPNLNYFHVSDNELQGVLPRSLCNASMLQSIMTVENFLSGTIPGCLGAQQTSLSEVSIAANQFEATNDADWSFVASLTNCSNLTVLDVSSNNLHGVLPNSIGNLSTQMAYLSTAYNNITGTITEGIGNLINLQALYMPHNILIGSIPASLGNLNKLSQLYLYNNALCGPLPVTLGNLTQLTRLLLGTNGISGPIPSSLSHCPLETLDLSHNNLSGPAPKELFSISTLSSFVNISHNSLSGSLPSQVGSLENLDGLDLSYNMISGEIPPSIGGCQSLEFLNLSGNNLQATIPPSLGNLKGIARLDLSHNNLSGTIPETLAGLNGLSVLNLAFNKLQGGVPSDGVFLNVAVILITGNDGLCGGIPQLGLPPCPTQTTKKPHHRKLVIMTVSICSALACVTLVFALLALQQRSRHRTKSHLQKSGLSEQYVRVSYAELVNATNGFAPENLVGAGSFGSVYKATMRSNDQQIVVAVKVLNLMQRGASQSFVAECETLRCARHRNLVKILTICSSIDFQGHDFKALVYEFLPNGNLDQWLHRHITEDDEQKTLDLNARLNVGIDVASSLDYLHQHKPTPIIHCDLKPSNVLLDSSMVARVGDFGLARFLHQDVGTSSGWASMRGSIGYAAPEYGLGNEVSTHGDVYSYGILLLEMFTGKRPTDNEFGGAMGLRNYVLMALSGRVSTIMDQQLRVETEVGEPATTNSKLRMLCITSILQVGISCSEEIPTDRMSIGDALKELQGIRDKFKKLLCSEEESSSH</sequence>
<dbReference type="SMART" id="SM00369">
    <property type="entry name" value="LRR_TYP"/>
    <property type="match status" value="12"/>
</dbReference>
<dbReference type="EC" id="2.7.11.1" evidence="5"/>
<evidence type="ECO:0000256" key="2">
    <source>
        <dbReference type="ARBA" id="ARBA00004389"/>
    </source>
</evidence>
<dbReference type="Gene3D" id="1.10.510.10">
    <property type="entry name" value="Transferase(Phosphotransferase) domain 1"/>
    <property type="match status" value="1"/>
</dbReference>
<dbReference type="Pfam" id="PF00560">
    <property type="entry name" value="LRR_1"/>
    <property type="match status" value="7"/>
</dbReference>
<evidence type="ECO:0000256" key="6">
    <source>
        <dbReference type="ARBA" id="ARBA00022475"/>
    </source>
</evidence>
<dbReference type="FunFam" id="1.10.510.10:FF:000358">
    <property type="entry name" value="Putative leucine-rich repeat receptor-like serine/threonine-protein kinase"/>
    <property type="match status" value="1"/>
</dbReference>
<dbReference type="FunFam" id="3.80.10.10:FF:000288">
    <property type="entry name" value="LRR receptor-like serine/threonine-protein kinase EFR"/>
    <property type="match status" value="1"/>
</dbReference>
<keyword evidence="16 26" id="KW-0067">ATP-binding</keyword>
<accession>K7VLP1</accession>
<keyword evidence="18" id="KW-0472">Membrane</keyword>
<evidence type="ECO:0000256" key="20">
    <source>
        <dbReference type="ARBA" id="ARBA00023180"/>
    </source>
</evidence>
<comment type="function">
    <text evidence="24">The processed protein kinase Xa21 chain released by protein cleavage after X.oryzae pv. oryzae protein Ax21 detection translocates into the nucleus where it can bind and regulate WRKY62, a transcription factor. Confers resistance to the bacterial pathogen X.oryzae pv. oryzae (Xoo).</text>
</comment>
<evidence type="ECO:0000256" key="17">
    <source>
        <dbReference type="ARBA" id="ARBA00022989"/>
    </source>
</evidence>
<proteinExistence type="inferred from homology"/>
<dbReference type="InterPro" id="IPR051716">
    <property type="entry name" value="Plant_RL_S/T_kinase"/>
</dbReference>
<dbReference type="KEGG" id="zma:103639550"/>
<comment type="function">
    <text evidence="23">Receptor kinase that detects X.oryzae pv. oryzae protein Ax21 to promote innate immunity. Following X.oryzae pv. oryzae protein Ax21 detection, undergoes cleavage, releasing the processed protein kinase Xa21 chain.</text>
</comment>
<keyword evidence="8" id="KW-0597">Phosphoprotein</keyword>
<dbReference type="EMBL" id="CM000785">
    <property type="protein sequence ID" value="AQL09482.1"/>
    <property type="molecule type" value="Genomic_DNA"/>
</dbReference>
<dbReference type="PaxDb" id="4577-GRMZM2G009770_P01"/>
<evidence type="ECO:0000256" key="10">
    <source>
        <dbReference type="ARBA" id="ARBA00022679"/>
    </source>
</evidence>
<dbReference type="PROSITE" id="PS00108">
    <property type="entry name" value="PROTEIN_KINASE_ST"/>
    <property type="match status" value="1"/>
</dbReference>
<dbReference type="InterPro" id="IPR032675">
    <property type="entry name" value="LRR_dom_sf"/>
</dbReference>
<dbReference type="SMR" id="K7VLP1"/>
<keyword evidence="10" id="KW-0808">Transferase</keyword>
<dbReference type="OrthoDB" id="645705at2759"/>
<reference evidence="28" key="1">
    <citation type="submission" date="2015-12" db="EMBL/GenBank/DDBJ databases">
        <title>Update maize B73 reference genome by single molecule sequencing technologies.</title>
        <authorList>
            <consortium name="Maize Genome Sequencing Project"/>
            <person name="Ware D."/>
        </authorList>
    </citation>
    <scope>NUCLEOTIDE SEQUENCE</scope>
    <source>
        <tissue evidence="28">Seedling</tissue>
    </source>
</reference>
<dbReference type="Gene3D" id="3.30.200.20">
    <property type="entry name" value="Phosphorylase Kinase, domain 1"/>
    <property type="match status" value="1"/>
</dbReference>
<dbReference type="STRING" id="4577.K7VLP1"/>
<dbReference type="FunFam" id="3.30.200.20:FF:000432">
    <property type="entry name" value="LRR receptor-like serine/threonine-protein kinase EFR"/>
    <property type="match status" value="1"/>
</dbReference>
<gene>
    <name evidence="28" type="ORF">ZEAMMB73_Zm00001d048357</name>
</gene>
<evidence type="ECO:0000256" key="12">
    <source>
        <dbReference type="ARBA" id="ARBA00022729"/>
    </source>
</evidence>
<dbReference type="PANTHER" id="PTHR48053">
    <property type="entry name" value="LEUCINE RICH REPEAT FAMILY PROTEIN, EXPRESSED"/>
    <property type="match status" value="1"/>
</dbReference>
<evidence type="ECO:0000256" key="8">
    <source>
        <dbReference type="ARBA" id="ARBA00022553"/>
    </source>
</evidence>
<evidence type="ECO:0000256" key="21">
    <source>
        <dbReference type="ARBA" id="ARBA00047899"/>
    </source>
</evidence>
<evidence type="ECO:0000256" key="19">
    <source>
        <dbReference type="ARBA" id="ARBA00023170"/>
    </source>
</evidence>
<evidence type="ECO:0000313" key="28">
    <source>
        <dbReference type="EMBL" id="AQL09482.1"/>
    </source>
</evidence>
<dbReference type="AlphaFoldDB" id="K7VLP1"/>
<dbReference type="InterPro" id="IPR003591">
    <property type="entry name" value="Leu-rich_rpt_typical-subtyp"/>
</dbReference>
<dbReference type="InterPro" id="IPR001245">
    <property type="entry name" value="Ser-Thr/Tyr_kinase_cat_dom"/>
</dbReference>
<evidence type="ECO:0000256" key="4">
    <source>
        <dbReference type="ARBA" id="ARBA00008684"/>
    </source>
</evidence>
<dbReference type="GO" id="GO:0005789">
    <property type="term" value="C:endoplasmic reticulum membrane"/>
    <property type="evidence" value="ECO:0007669"/>
    <property type="project" value="UniProtKB-SubCell"/>
</dbReference>
<evidence type="ECO:0000256" key="26">
    <source>
        <dbReference type="PROSITE-ProRule" id="PRU10141"/>
    </source>
</evidence>
<dbReference type="SUPFAM" id="SSF56112">
    <property type="entry name" value="Protein kinase-like (PK-like)"/>
    <property type="match status" value="1"/>
</dbReference>
<comment type="similarity">
    <text evidence="4">Belongs to the protein kinase superfamily. Ser/Thr protein kinase family.</text>
</comment>
<keyword evidence="15 28" id="KW-0418">Kinase</keyword>
<dbReference type="PROSITE" id="PS00107">
    <property type="entry name" value="PROTEIN_KINASE_ATP"/>
    <property type="match status" value="1"/>
</dbReference>
<comment type="subcellular location">
    <subcellularLocation>
        <location evidence="1">Cell membrane</location>
        <topology evidence="1">Single-pass membrane protein</topology>
    </subcellularLocation>
    <subcellularLocation>
        <location evidence="2">Endoplasmic reticulum membrane</location>
        <topology evidence="2">Single-pass membrane protein</topology>
    </subcellularLocation>
    <subcellularLocation>
        <location evidence="3">Membrane</location>
        <topology evidence="3">Single-pass type I membrane protein</topology>
    </subcellularLocation>
</comment>
<dbReference type="InterPro" id="IPR013210">
    <property type="entry name" value="LRR_N_plant-typ"/>
</dbReference>
<dbReference type="SMART" id="SM00220">
    <property type="entry name" value="S_TKc"/>
    <property type="match status" value="1"/>
</dbReference>
<dbReference type="InterPro" id="IPR017441">
    <property type="entry name" value="Protein_kinase_ATP_BS"/>
</dbReference>
<keyword evidence="6" id="KW-1003">Cell membrane</keyword>
<keyword evidence="14 26" id="KW-0547">Nucleotide-binding</keyword>